<feature type="compositionally biased region" description="Low complexity" evidence="1">
    <location>
        <begin position="95"/>
        <end position="116"/>
    </location>
</feature>
<organism evidence="2 3">
    <name type="scientific">Eruca vesicaria subsp. sativa</name>
    <name type="common">Garden rocket</name>
    <name type="synonym">Eruca sativa</name>
    <dbReference type="NCBI Taxonomy" id="29727"/>
    <lineage>
        <taxon>Eukaryota</taxon>
        <taxon>Viridiplantae</taxon>
        <taxon>Streptophyta</taxon>
        <taxon>Embryophyta</taxon>
        <taxon>Tracheophyta</taxon>
        <taxon>Spermatophyta</taxon>
        <taxon>Magnoliopsida</taxon>
        <taxon>eudicotyledons</taxon>
        <taxon>Gunneridae</taxon>
        <taxon>Pentapetalae</taxon>
        <taxon>rosids</taxon>
        <taxon>malvids</taxon>
        <taxon>Brassicales</taxon>
        <taxon>Brassicaceae</taxon>
        <taxon>Brassiceae</taxon>
        <taxon>Eruca</taxon>
    </lineage>
</organism>
<feature type="compositionally biased region" description="Basic and acidic residues" evidence="1">
    <location>
        <begin position="54"/>
        <end position="70"/>
    </location>
</feature>
<feature type="compositionally biased region" description="Polar residues" evidence="1">
    <location>
        <begin position="120"/>
        <end position="130"/>
    </location>
</feature>
<evidence type="ECO:0000256" key="1">
    <source>
        <dbReference type="SAM" id="MobiDB-lite"/>
    </source>
</evidence>
<name>A0ABC8KYA2_ERUVS</name>
<feature type="region of interest" description="Disordered" evidence="1">
    <location>
        <begin position="1"/>
        <end position="157"/>
    </location>
</feature>
<accession>A0ABC8KYA2</accession>
<comment type="caution">
    <text evidence="2">The sequence shown here is derived from an EMBL/GenBank/DDBJ whole genome shotgun (WGS) entry which is preliminary data.</text>
</comment>
<evidence type="ECO:0000313" key="2">
    <source>
        <dbReference type="EMBL" id="CAH8362484.1"/>
    </source>
</evidence>
<proteinExistence type="predicted"/>
<keyword evidence="3" id="KW-1185">Reference proteome</keyword>
<feature type="compositionally biased region" description="Basic and acidic residues" evidence="1">
    <location>
        <begin position="19"/>
        <end position="33"/>
    </location>
</feature>
<dbReference type="Proteomes" id="UP001642260">
    <property type="component" value="Unassembled WGS sequence"/>
</dbReference>
<gene>
    <name evidence="2" type="ORF">ERUC_LOCUS28240</name>
</gene>
<evidence type="ECO:0000313" key="3">
    <source>
        <dbReference type="Proteomes" id="UP001642260"/>
    </source>
</evidence>
<feature type="compositionally biased region" description="Low complexity" evidence="1">
    <location>
        <begin position="8"/>
        <end position="17"/>
    </location>
</feature>
<dbReference type="EMBL" id="CAKOAT010332266">
    <property type="protein sequence ID" value="CAH8362484.1"/>
    <property type="molecule type" value="Genomic_DNA"/>
</dbReference>
<protein>
    <submittedName>
        <fullName evidence="2">Uncharacterized protein</fullName>
    </submittedName>
</protein>
<dbReference type="AlphaFoldDB" id="A0ABC8KYA2"/>
<feature type="compositionally biased region" description="Basic and acidic residues" evidence="1">
    <location>
        <begin position="132"/>
        <end position="157"/>
    </location>
</feature>
<reference evidence="2 3" key="1">
    <citation type="submission" date="2022-03" db="EMBL/GenBank/DDBJ databases">
        <authorList>
            <person name="Macdonald S."/>
            <person name="Ahmed S."/>
            <person name="Newling K."/>
        </authorList>
    </citation>
    <scope>NUCLEOTIDE SEQUENCE [LARGE SCALE GENOMIC DNA]</scope>
</reference>
<sequence length="157" mass="16762">METKDSTSKNPSENPSEPEAEKSHSWVEWRETSESTAPSSVPDEATIFPNGEVQIEKEDTGDDTEKKDAKSPPLGACSDETTEKSPDASGVATTESSPDVSGDEGSSSDASELAAESYEKNAQSSETAIQQEAEKSQETETDAKETQESVKEPEKVA</sequence>